<comment type="similarity">
    <text evidence="2">Belongs to the ABC transporter superfamily. ABCG family. PDR (TC 3.A.1.205) subfamily.</text>
</comment>
<dbReference type="FunFam" id="3.40.50.300:FF:000054">
    <property type="entry name" value="ABC multidrug transporter atrF"/>
    <property type="match status" value="1"/>
</dbReference>
<feature type="transmembrane region" description="Helical" evidence="10">
    <location>
        <begin position="442"/>
        <end position="463"/>
    </location>
</feature>
<keyword evidence="4 10" id="KW-0812">Transmembrane</keyword>
<dbReference type="InterPro" id="IPR003439">
    <property type="entry name" value="ABC_transporter-like_ATP-bd"/>
</dbReference>
<dbReference type="SMART" id="SM00382">
    <property type="entry name" value="AAA"/>
    <property type="match status" value="2"/>
</dbReference>
<dbReference type="InterPro" id="IPR034003">
    <property type="entry name" value="ABCG_PDR_2"/>
</dbReference>
<dbReference type="InterPro" id="IPR013525">
    <property type="entry name" value="ABC2_TM"/>
</dbReference>
<feature type="transmembrane region" description="Helical" evidence="10">
    <location>
        <begin position="1317"/>
        <end position="1338"/>
    </location>
</feature>
<keyword evidence="3" id="KW-0813">Transport</keyword>
<dbReference type="RefSeq" id="XP_007912850.1">
    <property type="nucleotide sequence ID" value="XM_007914659.1"/>
</dbReference>
<organism evidence="12 13">
    <name type="scientific">Phaeoacremonium minimum (strain UCR-PA7)</name>
    <name type="common">Esca disease fungus</name>
    <name type="synonym">Togninia minima</name>
    <dbReference type="NCBI Taxonomy" id="1286976"/>
    <lineage>
        <taxon>Eukaryota</taxon>
        <taxon>Fungi</taxon>
        <taxon>Dikarya</taxon>
        <taxon>Ascomycota</taxon>
        <taxon>Pezizomycotina</taxon>
        <taxon>Sordariomycetes</taxon>
        <taxon>Sordariomycetidae</taxon>
        <taxon>Togniniales</taxon>
        <taxon>Togniniaceae</taxon>
        <taxon>Phaeoacremonium</taxon>
    </lineage>
</organism>
<evidence type="ECO:0000256" key="8">
    <source>
        <dbReference type="ARBA" id="ARBA00023136"/>
    </source>
</evidence>
<dbReference type="Pfam" id="PF06422">
    <property type="entry name" value="PDR_CDR"/>
    <property type="match status" value="1"/>
</dbReference>
<gene>
    <name evidence="12" type="ORF">UCRPA7_2078</name>
</gene>
<feature type="transmembrane region" description="Helical" evidence="10">
    <location>
        <begin position="1203"/>
        <end position="1226"/>
    </location>
</feature>
<feature type="transmembrane region" description="Helical" evidence="10">
    <location>
        <begin position="1125"/>
        <end position="1150"/>
    </location>
</feature>
<accession>R8BSU3</accession>
<dbReference type="InterPro" id="IPR010929">
    <property type="entry name" value="PDR_CDR_ABC"/>
</dbReference>
<dbReference type="EMBL" id="KB932920">
    <property type="protein sequence ID" value="EOO02411.1"/>
    <property type="molecule type" value="Genomic_DNA"/>
</dbReference>
<dbReference type="eggNOG" id="KOG0065">
    <property type="taxonomic scope" value="Eukaryota"/>
</dbReference>
<dbReference type="InterPro" id="IPR027417">
    <property type="entry name" value="P-loop_NTPase"/>
</dbReference>
<dbReference type="PROSITE" id="PS00211">
    <property type="entry name" value="ABC_TRANSPORTER_1"/>
    <property type="match status" value="1"/>
</dbReference>
<evidence type="ECO:0000256" key="4">
    <source>
        <dbReference type="ARBA" id="ARBA00022692"/>
    </source>
</evidence>
<dbReference type="HOGENOM" id="CLU_000604_35_0_1"/>
<dbReference type="GeneID" id="19322291"/>
<dbReference type="GO" id="GO:0016020">
    <property type="term" value="C:membrane"/>
    <property type="evidence" value="ECO:0007669"/>
    <property type="project" value="UniProtKB-SubCell"/>
</dbReference>
<feature type="transmembrane region" description="Helical" evidence="10">
    <location>
        <begin position="640"/>
        <end position="662"/>
    </location>
</feature>
<dbReference type="KEGG" id="tmn:UCRPA7_2078"/>
<evidence type="ECO:0000256" key="3">
    <source>
        <dbReference type="ARBA" id="ARBA00022448"/>
    </source>
</evidence>
<protein>
    <submittedName>
        <fullName evidence="12">Putative abc multidrug protein</fullName>
    </submittedName>
</protein>
<feature type="transmembrane region" description="Helical" evidence="10">
    <location>
        <begin position="1170"/>
        <end position="1191"/>
    </location>
</feature>
<evidence type="ECO:0000256" key="7">
    <source>
        <dbReference type="ARBA" id="ARBA00022989"/>
    </source>
</evidence>
<dbReference type="InterPro" id="IPR003593">
    <property type="entry name" value="AAA+_ATPase"/>
</dbReference>
<keyword evidence="8 10" id="KW-0472">Membrane</keyword>
<feature type="domain" description="ABC transporter" evidence="11">
    <location>
        <begin position="50"/>
        <end position="295"/>
    </location>
</feature>
<dbReference type="Proteomes" id="UP000014074">
    <property type="component" value="Unassembled WGS sequence"/>
</dbReference>
<feature type="domain" description="ABC transporter" evidence="11">
    <location>
        <begin position="712"/>
        <end position="953"/>
    </location>
</feature>
<evidence type="ECO:0000313" key="13">
    <source>
        <dbReference type="Proteomes" id="UP000014074"/>
    </source>
</evidence>
<keyword evidence="6" id="KW-0067">ATP-binding</keyword>
<dbReference type="PANTHER" id="PTHR19241">
    <property type="entry name" value="ATP-BINDING CASSETTE TRANSPORTER"/>
    <property type="match status" value="1"/>
</dbReference>
<dbReference type="Pfam" id="PF01061">
    <property type="entry name" value="ABC2_membrane"/>
    <property type="match status" value="2"/>
</dbReference>
<evidence type="ECO:0000256" key="6">
    <source>
        <dbReference type="ARBA" id="ARBA00022840"/>
    </source>
</evidence>
<sequence length="1351" mass="150448">MDVSDSDQTVYGVNDGRQEPEKRLTVSFRDVGIDVHGQGEDIAPTFMSVVTSWIVFKKHTSKRSILQGVTGQVCPGEMLLVLGRPGSGCTSLLKVIANHRHEFPNVTGSVRYGNMDSKQAKSFRQHIVMNTEEDLHFPTLTVGQTVGFATSTKLPGTRPEHLQDKSDYVSHTMDGILTSLSIAHTKDTMVGNEFIRGVSGGERKRVSLAEVMATQCWDNSTRGLDASNALDFARVLRRSANEEQKTVVATLYQAGNGIFNEFDKVLVLAEGREIYYGPASDAREYFENMGFVCAPGANIADFVTAVAVHTERAIAPGFENQVPNTAEEFEARYKSSPMFERMKSAMASRPEHLLAREVEDLKAVRDLEKNRTMAFLSREGSPYHASFFKQVMSLAQRQFEILWGDRWSNILQLASSIIMALVTGSLNYNLPNSSQSIFPRPGALFFPIMLWAMNMMSETVASFMGRPILTRHKLLAFNRPAAYAVACVITDIPIVFCTYSLFELIYYFMVGFKRNDAGNFFTLCIGAWCRHFGLAAQLSGFVTMVMMIYAGYLIPVTSMHPWFRWIAWINPPSYAFEAVMASEMGSRTMECVAPQYVPYGPSYQTNEFRSCTVQGSVPGDPTIDGEQYVGFRYAVKSSHIWRNVGIIIGFWVFFAVSTAIAFEVNLHSGSGSKILYSGRSHQQRNRDKDAEKAETQSSPQEGDHISGGSTVFTFKDISYFVHHEGQEKQLLQNVSGYVKPGQLVALMGSSGAGKTTLMDVLAQRKDSGKIEGSIMVNGKPQGVSFQRSTGYCEQNDVHEPTATVWEALLFSARLRQPMAVPDIDKQEYVRRIMDLLELTSLQHAVIGTPGEGLSIEQRKRLTLAVELVAKPSLLFLDEPTSGLDGQSAYQICRFLRRLAASGQTVICTIHQPSATLFENFDVLLLLARGGRTTYFGPTGENSSILLDYFARNGAPSCADVNPAEHIVDVVQGRFGTDIDWPQQWLESEEYRGVMDELDSLHSSSPAVASRKTEVVDTNASISDDEVSDFATPILYQIRVVTQRQLVALWRNPDYVWNKILLHISNALFGGFTFWKIGNGSFDLQLRLMAVFNFVFVAPGCINQLQPLFISNRDLFETREKKSKTYHWLVFVSAQVMSEVPILIVCATVYFACWYFTAGFPVKASASGQVYLQMILYEFLYTSIGQAIAAYSPNQYFAALANPLILGAALISFCGVVVPYSLIPTFWRYWIYWMNPFTYLMGGLLEPVIWDADVQCKPNEVTSIRLPANTTCGAYMADFLADNAGYVTDPGSTSSCDYCEYSTGADYMKSLNINASYYGWRDVAITALFCISSYGLVFLMMKLRTKATKTAS</sequence>
<feature type="transmembrane region" description="Helical" evidence="10">
    <location>
        <begin position="531"/>
        <end position="554"/>
    </location>
</feature>
<dbReference type="GO" id="GO:0005524">
    <property type="term" value="F:ATP binding"/>
    <property type="evidence" value="ECO:0007669"/>
    <property type="project" value="UniProtKB-KW"/>
</dbReference>
<evidence type="ECO:0000256" key="1">
    <source>
        <dbReference type="ARBA" id="ARBA00004141"/>
    </source>
</evidence>
<dbReference type="CDD" id="cd03233">
    <property type="entry name" value="ABCG_PDR_domain1"/>
    <property type="match status" value="1"/>
</dbReference>
<dbReference type="PROSITE" id="PS50893">
    <property type="entry name" value="ABC_TRANSPORTER_2"/>
    <property type="match status" value="2"/>
</dbReference>
<comment type="subcellular location">
    <subcellularLocation>
        <location evidence="1">Membrane</location>
        <topology evidence="1">Multi-pass membrane protein</topology>
    </subcellularLocation>
</comment>
<keyword evidence="13" id="KW-1185">Reference proteome</keyword>
<feature type="compositionally biased region" description="Basic and acidic residues" evidence="9">
    <location>
        <begin position="684"/>
        <end position="694"/>
    </location>
</feature>
<evidence type="ECO:0000313" key="12">
    <source>
        <dbReference type="EMBL" id="EOO02411.1"/>
    </source>
</evidence>
<dbReference type="Gene3D" id="3.40.50.300">
    <property type="entry name" value="P-loop containing nucleotide triphosphate hydrolases"/>
    <property type="match status" value="2"/>
</dbReference>
<evidence type="ECO:0000259" key="11">
    <source>
        <dbReference type="PROSITE" id="PS50893"/>
    </source>
</evidence>
<feature type="transmembrane region" description="Helical" evidence="10">
    <location>
        <begin position="483"/>
        <end position="510"/>
    </location>
</feature>
<evidence type="ECO:0000256" key="9">
    <source>
        <dbReference type="SAM" id="MobiDB-lite"/>
    </source>
</evidence>
<keyword evidence="5" id="KW-0547">Nucleotide-binding</keyword>
<dbReference type="InterPro" id="IPR017871">
    <property type="entry name" value="ABC_transporter-like_CS"/>
</dbReference>
<reference evidence="13" key="1">
    <citation type="journal article" date="2013" name="Genome Announc.">
        <title>Draft genome sequence of the ascomycete Phaeoacremonium aleophilum strain UCR-PA7, a causal agent of the esca disease complex in grapevines.</title>
        <authorList>
            <person name="Blanco-Ulate B."/>
            <person name="Rolshausen P."/>
            <person name="Cantu D."/>
        </authorList>
    </citation>
    <scope>NUCLEOTIDE SEQUENCE [LARGE SCALE GENOMIC DNA]</scope>
    <source>
        <strain evidence="13">UCR-PA7</strain>
    </source>
</reference>
<evidence type="ECO:0000256" key="10">
    <source>
        <dbReference type="SAM" id="Phobius"/>
    </source>
</evidence>
<dbReference type="Pfam" id="PF00005">
    <property type="entry name" value="ABC_tran"/>
    <property type="match status" value="2"/>
</dbReference>
<evidence type="ECO:0000256" key="2">
    <source>
        <dbReference type="ARBA" id="ARBA00006012"/>
    </source>
</evidence>
<dbReference type="CDD" id="cd03232">
    <property type="entry name" value="ABCG_PDR_domain2"/>
    <property type="match status" value="1"/>
</dbReference>
<dbReference type="InterPro" id="IPR034001">
    <property type="entry name" value="ABCG_PDR_1"/>
</dbReference>
<proteinExistence type="inferred from homology"/>
<name>R8BSU3_PHAM7</name>
<dbReference type="OrthoDB" id="245989at2759"/>
<keyword evidence="7 10" id="KW-1133">Transmembrane helix</keyword>
<dbReference type="SUPFAM" id="SSF52540">
    <property type="entry name" value="P-loop containing nucleoside triphosphate hydrolases"/>
    <property type="match status" value="2"/>
</dbReference>
<evidence type="ECO:0000256" key="5">
    <source>
        <dbReference type="ARBA" id="ARBA00022741"/>
    </source>
</evidence>
<feature type="region of interest" description="Disordered" evidence="9">
    <location>
        <begin position="675"/>
        <end position="708"/>
    </location>
</feature>
<dbReference type="GO" id="GO:0140359">
    <property type="term" value="F:ABC-type transporter activity"/>
    <property type="evidence" value="ECO:0007669"/>
    <property type="project" value="InterPro"/>
</dbReference>
<dbReference type="GO" id="GO:0016887">
    <property type="term" value="F:ATP hydrolysis activity"/>
    <property type="evidence" value="ECO:0007669"/>
    <property type="project" value="InterPro"/>
</dbReference>